<gene>
    <name evidence="7" type="ORF">FJR03_10395</name>
</gene>
<dbReference type="Gene3D" id="1.10.760.10">
    <property type="entry name" value="Cytochrome c-like domain"/>
    <property type="match status" value="2"/>
</dbReference>
<keyword evidence="5" id="KW-0472">Membrane</keyword>
<dbReference type="EMBL" id="CP041165">
    <property type="protein sequence ID" value="QOP42126.1"/>
    <property type="molecule type" value="Genomic_DNA"/>
</dbReference>
<feature type="domain" description="Cytochrome c" evidence="6">
    <location>
        <begin position="141"/>
        <end position="306"/>
    </location>
</feature>
<evidence type="ECO:0000259" key="6">
    <source>
        <dbReference type="PROSITE" id="PS51007"/>
    </source>
</evidence>
<dbReference type="Pfam" id="PF00034">
    <property type="entry name" value="Cytochrom_C"/>
    <property type="match status" value="1"/>
</dbReference>
<dbReference type="InterPro" id="IPR038414">
    <property type="entry name" value="CcoP_N_sf"/>
</dbReference>
<dbReference type="GO" id="GO:0046872">
    <property type="term" value="F:metal ion binding"/>
    <property type="evidence" value="ECO:0007669"/>
    <property type="project" value="UniProtKB-KW"/>
</dbReference>
<dbReference type="SUPFAM" id="SSF46626">
    <property type="entry name" value="Cytochrome c"/>
    <property type="match status" value="2"/>
</dbReference>
<dbReference type="InterPro" id="IPR050597">
    <property type="entry name" value="Cytochrome_c_Oxidase_Subunit"/>
</dbReference>
<dbReference type="Gene3D" id="6.10.280.130">
    <property type="match status" value="1"/>
</dbReference>
<feature type="transmembrane region" description="Helical" evidence="5">
    <location>
        <begin position="34"/>
        <end position="55"/>
    </location>
</feature>
<evidence type="ECO:0000256" key="3">
    <source>
        <dbReference type="ARBA" id="ARBA00023004"/>
    </source>
</evidence>
<dbReference type="PANTHER" id="PTHR33751:SF1">
    <property type="entry name" value="CBB3-TYPE CYTOCHROME C OXIDASE SUBUNIT FIXP"/>
    <property type="match status" value="1"/>
</dbReference>
<dbReference type="Proteomes" id="UP000593910">
    <property type="component" value="Chromosome"/>
</dbReference>
<accession>A0A7M1AXT1</accession>
<protein>
    <submittedName>
        <fullName evidence="7">C-type cytochrome</fullName>
    </submittedName>
</protein>
<keyword evidence="5" id="KW-0812">Transmembrane</keyword>
<keyword evidence="1 4" id="KW-0349">Heme</keyword>
<sequence length="315" mass="33568">MNKLTLGGIIFAALMLLLTYLSVGGSKGGLNDDIVNMLAAAGAVALVIITVFVVIKYVRQMQTDTATGELAEESWDDIGEYKNPVPMGWAIMFMGTIIWGMWYFVAGYPVNAYSQIGEYNEDVKAHQDKFEKKYADIKGNELIKMGESVFIAECKVCHGVDGKGLDGKAANLHERISAENVKHVIENGSAYGLLGEGSMMPNRDGLFNANTNANITDAEIEAVSNYVANGMQGEGADVFAGTCAMCHGADGKGVEYMGPNIAVFDSALVVNVLAHGKKGAIGAMPSFARLNEKQREAAAAYISAGLPDTDDLEGE</sequence>
<keyword evidence="2 4" id="KW-0479">Metal-binding</keyword>
<evidence type="ECO:0000313" key="8">
    <source>
        <dbReference type="Proteomes" id="UP000593910"/>
    </source>
</evidence>
<evidence type="ECO:0000313" key="7">
    <source>
        <dbReference type="EMBL" id="QOP42126.1"/>
    </source>
</evidence>
<dbReference type="Pfam" id="PF14715">
    <property type="entry name" value="FixP_N"/>
    <property type="match status" value="1"/>
</dbReference>
<feature type="transmembrane region" description="Helical" evidence="5">
    <location>
        <begin position="87"/>
        <end position="105"/>
    </location>
</feature>
<keyword evidence="8" id="KW-1185">Reference proteome</keyword>
<keyword evidence="3 4" id="KW-0408">Iron</keyword>
<dbReference type="InterPro" id="IPR036909">
    <property type="entry name" value="Cyt_c-like_dom_sf"/>
</dbReference>
<reference evidence="7 8" key="1">
    <citation type="submission" date="2019-06" db="EMBL/GenBank/DDBJ databases">
        <title>Sulfurimonas gotlandica sp. nov., a chemoautotrophic and psychrotolerant epsilonproteobacterium isolated from a pelagic redoxcline, and an emended description of the genus Sulfurimonas.</title>
        <authorList>
            <person name="Wang S."/>
            <person name="Jiang L."/>
            <person name="Shao Z."/>
        </authorList>
    </citation>
    <scope>NUCLEOTIDE SEQUENCE [LARGE SCALE GENOMIC DNA]</scope>
    <source>
        <strain evidence="7 8">B2</strain>
    </source>
</reference>
<dbReference type="RefSeq" id="WP_193113447.1">
    <property type="nucleotide sequence ID" value="NZ_CP041165.1"/>
</dbReference>
<dbReference type="InterPro" id="IPR032858">
    <property type="entry name" value="CcoP_N"/>
</dbReference>
<dbReference type="AlphaFoldDB" id="A0A7M1AXT1"/>
<dbReference type="PROSITE" id="PS51007">
    <property type="entry name" value="CYTC"/>
    <property type="match status" value="1"/>
</dbReference>
<dbReference type="InterPro" id="IPR009056">
    <property type="entry name" value="Cyt_c-like_dom"/>
</dbReference>
<organism evidence="7 8">
    <name type="scientific">Sulfurimonas marina</name>
    <dbReference type="NCBI Taxonomy" id="2590551"/>
    <lineage>
        <taxon>Bacteria</taxon>
        <taxon>Pseudomonadati</taxon>
        <taxon>Campylobacterota</taxon>
        <taxon>Epsilonproteobacteria</taxon>
        <taxon>Campylobacterales</taxon>
        <taxon>Sulfurimonadaceae</taxon>
        <taxon>Sulfurimonas</taxon>
    </lineage>
</organism>
<proteinExistence type="predicted"/>
<dbReference type="Pfam" id="PF13442">
    <property type="entry name" value="Cytochrome_CBB3"/>
    <property type="match status" value="1"/>
</dbReference>
<dbReference type="GO" id="GO:0009055">
    <property type="term" value="F:electron transfer activity"/>
    <property type="evidence" value="ECO:0007669"/>
    <property type="project" value="InterPro"/>
</dbReference>
<evidence type="ECO:0000256" key="2">
    <source>
        <dbReference type="ARBA" id="ARBA00022723"/>
    </source>
</evidence>
<name>A0A7M1AXT1_9BACT</name>
<dbReference type="PANTHER" id="PTHR33751">
    <property type="entry name" value="CBB3-TYPE CYTOCHROME C OXIDASE SUBUNIT FIXP"/>
    <property type="match status" value="1"/>
</dbReference>
<keyword evidence="5" id="KW-1133">Transmembrane helix</keyword>
<evidence type="ECO:0000256" key="1">
    <source>
        <dbReference type="ARBA" id="ARBA00022617"/>
    </source>
</evidence>
<dbReference type="KEGG" id="smax:FJR03_10395"/>
<evidence type="ECO:0000256" key="4">
    <source>
        <dbReference type="PROSITE-ProRule" id="PRU00433"/>
    </source>
</evidence>
<evidence type="ECO:0000256" key="5">
    <source>
        <dbReference type="SAM" id="Phobius"/>
    </source>
</evidence>
<dbReference type="GO" id="GO:0020037">
    <property type="term" value="F:heme binding"/>
    <property type="evidence" value="ECO:0007669"/>
    <property type="project" value="InterPro"/>
</dbReference>